<name>A0ABY6K5Y6_9ARAC</name>
<sequence>MFSRFLFHLDGALQSVKHMCLLQKVPCVGHRLLESDSKSLSSLQSGHSRKSSNTSLQSSASSGRHSPQPDDSEELWRLWGSIVNDWETYSKKKSAFLKEQVRAGVPHHFRGIVWQLLSGANECPARTRYAEFMKATSPSEKIILRDIARTYPEHEFFRRQGPGQEGLFNVIKAYSLYDREVGYCQGTAFIVGLLLLQIPTLFKRSWLQQMPEEEAFAVLVRLMEEYRLREMFKPTMADLGVCMYQLECLVKEMLNDLYLHLQAQGCHTSSYASSWFLTLFTSTFSHMLAARIMDLVLSEGMEMVFRMAIGILSYCKEDLLQLDMEGMLKYFQKDMVAKCEADHEIIINFAFQVKYNAKKMKKIEKDYTTLKIKEQEDLNELKRLRTENKIMRQRIEQLEQESSSLADRLVQGQVSLAKEAEDNYAIRRELAVLRQQEHSTQAELQRVYQQIRELRQPVMPLTAASQEDLVRSLQEELVTVKLREAENQDLILRLQRSIQELETTNKRLREIPPELTVAGLQEELLHVKLLEAEANLSQKDLKPKVKELQNLWKVYVWLQRHQRSSEETASPVVKWWENKTMAPQLQEQVKAAQASEQEAMGELEVLQARLHDLEEQ</sequence>
<dbReference type="SUPFAM" id="SSF47923">
    <property type="entry name" value="Ypt/Rab-GAP domain of gyp1p"/>
    <property type="match status" value="2"/>
</dbReference>
<protein>
    <submittedName>
        <fullName evidence="4">EVI5L</fullName>
    </submittedName>
</protein>
<feature type="compositionally biased region" description="Low complexity" evidence="2">
    <location>
        <begin position="41"/>
        <end position="62"/>
    </location>
</feature>
<reference evidence="4 5" key="1">
    <citation type="submission" date="2022-01" db="EMBL/GenBank/DDBJ databases">
        <title>A chromosomal length assembly of Cordylochernes scorpioides.</title>
        <authorList>
            <person name="Zeh D."/>
            <person name="Zeh J."/>
        </authorList>
    </citation>
    <scope>NUCLEOTIDE SEQUENCE [LARGE SCALE GENOMIC DNA]</scope>
    <source>
        <strain evidence="4">IN4F17</strain>
        <tissue evidence="4">Whole Body</tissue>
    </source>
</reference>
<gene>
    <name evidence="4" type="ORF">LAZ67_2006329</name>
</gene>
<feature type="region of interest" description="Disordered" evidence="2">
    <location>
        <begin position="41"/>
        <end position="72"/>
    </location>
</feature>
<dbReference type="Proteomes" id="UP001235939">
    <property type="component" value="Chromosome 02"/>
</dbReference>
<feature type="domain" description="Rab-GAP TBC" evidence="3">
    <location>
        <begin position="104"/>
        <end position="300"/>
    </location>
</feature>
<dbReference type="PROSITE" id="PS50086">
    <property type="entry name" value="TBC_RABGAP"/>
    <property type="match status" value="1"/>
</dbReference>
<evidence type="ECO:0000256" key="1">
    <source>
        <dbReference type="SAM" id="Coils"/>
    </source>
</evidence>
<keyword evidence="1" id="KW-0175">Coiled coil</keyword>
<dbReference type="EMBL" id="CP092864">
    <property type="protein sequence ID" value="UYV64015.1"/>
    <property type="molecule type" value="Genomic_DNA"/>
</dbReference>
<dbReference type="PANTHER" id="PTHR47219">
    <property type="entry name" value="RAB GTPASE-ACTIVATING PROTEIN 1-LIKE"/>
    <property type="match status" value="1"/>
</dbReference>
<evidence type="ECO:0000259" key="3">
    <source>
        <dbReference type="PROSITE" id="PS50086"/>
    </source>
</evidence>
<dbReference type="Pfam" id="PF00566">
    <property type="entry name" value="RabGAP-TBC"/>
    <property type="match status" value="1"/>
</dbReference>
<dbReference type="SMART" id="SM00164">
    <property type="entry name" value="TBC"/>
    <property type="match status" value="1"/>
</dbReference>
<keyword evidence="5" id="KW-1185">Reference proteome</keyword>
<proteinExistence type="predicted"/>
<feature type="coiled-coil region" evidence="1">
    <location>
        <begin position="589"/>
        <end position="616"/>
    </location>
</feature>
<dbReference type="PANTHER" id="PTHR47219:SF22">
    <property type="entry name" value="RAB-GAP TBC DOMAIN-CONTAINING PROTEIN"/>
    <property type="match status" value="1"/>
</dbReference>
<evidence type="ECO:0000313" key="4">
    <source>
        <dbReference type="EMBL" id="UYV64015.1"/>
    </source>
</evidence>
<dbReference type="InterPro" id="IPR050302">
    <property type="entry name" value="Rab_GAP_TBC_domain"/>
</dbReference>
<dbReference type="InterPro" id="IPR035969">
    <property type="entry name" value="Rab-GAP_TBC_sf"/>
</dbReference>
<dbReference type="Gene3D" id="1.10.10.750">
    <property type="entry name" value="Ypt/Rab-GAP domain of gyp1p, domain 1"/>
    <property type="match status" value="1"/>
</dbReference>
<evidence type="ECO:0000256" key="2">
    <source>
        <dbReference type="SAM" id="MobiDB-lite"/>
    </source>
</evidence>
<dbReference type="Gene3D" id="1.10.472.80">
    <property type="entry name" value="Ypt/Rab-GAP domain of gyp1p, domain 3"/>
    <property type="match status" value="1"/>
</dbReference>
<feature type="non-terminal residue" evidence="4">
    <location>
        <position position="1"/>
    </location>
</feature>
<dbReference type="Gene3D" id="1.10.8.270">
    <property type="entry name" value="putative rabgap domain of human tbc1 domain family member 14 like domains"/>
    <property type="match status" value="1"/>
</dbReference>
<feature type="coiled-coil region" evidence="1">
    <location>
        <begin position="381"/>
        <end position="408"/>
    </location>
</feature>
<organism evidence="4 5">
    <name type="scientific">Cordylochernes scorpioides</name>
    <dbReference type="NCBI Taxonomy" id="51811"/>
    <lineage>
        <taxon>Eukaryota</taxon>
        <taxon>Metazoa</taxon>
        <taxon>Ecdysozoa</taxon>
        <taxon>Arthropoda</taxon>
        <taxon>Chelicerata</taxon>
        <taxon>Arachnida</taxon>
        <taxon>Pseudoscorpiones</taxon>
        <taxon>Cheliferoidea</taxon>
        <taxon>Chernetidae</taxon>
        <taxon>Cordylochernes</taxon>
    </lineage>
</organism>
<accession>A0ABY6K5Y6</accession>
<dbReference type="InterPro" id="IPR000195">
    <property type="entry name" value="Rab-GAP-TBC_dom"/>
</dbReference>
<evidence type="ECO:0000313" key="5">
    <source>
        <dbReference type="Proteomes" id="UP001235939"/>
    </source>
</evidence>